<accession>A0AAN8VLR0</accession>
<name>A0AAN8VLR0_9MAGN</name>
<dbReference type="SUPFAM" id="SSF54928">
    <property type="entry name" value="RNA-binding domain, RBD"/>
    <property type="match status" value="1"/>
</dbReference>
<dbReference type="PROSITE" id="PS50102">
    <property type="entry name" value="RRM"/>
    <property type="match status" value="1"/>
</dbReference>
<keyword evidence="1" id="KW-0694">RNA-binding</keyword>
<keyword evidence="4" id="KW-1185">Reference proteome</keyword>
<evidence type="ECO:0000259" key="2">
    <source>
        <dbReference type="PROSITE" id="PS50102"/>
    </source>
</evidence>
<dbReference type="InterPro" id="IPR035979">
    <property type="entry name" value="RBD_domain_sf"/>
</dbReference>
<evidence type="ECO:0000313" key="4">
    <source>
        <dbReference type="Proteomes" id="UP001370490"/>
    </source>
</evidence>
<dbReference type="EMBL" id="JBAMMX010000009">
    <property type="protein sequence ID" value="KAK6933964.1"/>
    <property type="molecule type" value="Genomic_DNA"/>
</dbReference>
<proteinExistence type="predicted"/>
<dbReference type="GO" id="GO:0003723">
    <property type="term" value="F:RNA binding"/>
    <property type="evidence" value="ECO:0007669"/>
    <property type="project" value="UniProtKB-UniRule"/>
</dbReference>
<dbReference type="InterPro" id="IPR000504">
    <property type="entry name" value="RRM_dom"/>
</dbReference>
<dbReference type="AlphaFoldDB" id="A0AAN8VLR0"/>
<gene>
    <name evidence="3" type="ORF">RJ641_036858</name>
</gene>
<organism evidence="3 4">
    <name type="scientific">Dillenia turbinata</name>
    <dbReference type="NCBI Taxonomy" id="194707"/>
    <lineage>
        <taxon>Eukaryota</taxon>
        <taxon>Viridiplantae</taxon>
        <taxon>Streptophyta</taxon>
        <taxon>Embryophyta</taxon>
        <taxon>Tracheophyta</taxon>
        <taxon>Spermatophyta</taxon>
        <taxon>Magnoliopsida</taxon>
        <taxon>eudicotyledons</taxon>
        <taxon>Gunneridae</taxon>
        <taxon>Pentapetalae</taxon>
        <taxon>Dilleniales</taxon>
        <taxon>Dilleniaceae</taxon>
        <taxon>Dillenia</taxon>
    </lineage>
</organism>
<dbReference type="InterPro" id="IPR012677">
    <property type="entry name" value="Nucleotide-bd_a/b_plait_sf"/>
</dbReference>
<dbReference type="Gene3D" id="3.30.70.330">
    <property type="match status" value="1"/>
</dbReference>
<sequence length="180" mass="20023">MLCNGARVVAAVIADDQISEKDQFEMMLSKPNNIETLKRQLYRFMRDSNGSKGFGFVSFSSALEAKRAITLLGGKMLRGSGTKKRGEDCIYASSTTAQAYGCCEYKRCQLHNPLSCVPCALPRSLAGNLKVCNKEKKRNEKKCSRLRNSKTMKSEQMIDEEWIQEKTNGDGELMAVESSG</sequence>
<comment type="caution">
    <text evidence="3">The sequence shown here is derived from an EMBL/GenBank/DDBJ whole genome shotgun (WGS) entry which is preliminary data.</text>
</comment>
<feature type="domain" description="RRM" evidence="2">
    <location>
        <begin position="6"/>
        <end position="79"/>
    </location>
</feature>
<dbReference type="Pfam" id="PF00076">
    <property type="entry name" value="RRM_1"/>
    <property type="match status" value="1"/>
</dbReference>
<dbReference type="Proteomes" id="UP001370490">
    <property type="component" value="Unassembled WGS sequence"/>
</dbReference>
<evidence type="ECO:0000313" key="3">
    <source>
        <dbReference type="EMBL" id="KAK6933964.1"/>
    </source>
</evidence>
<evidence type="ECO:0000256" key="1">
    <source>
        <dbReference type="PROSITE-ProRule" id="PRU00176"/>
    </source>
</evidence>
<protein>
    <submittedName>
        <fullName evidence="3">RNA recognition motif domain</fullName>
    </submittedName>
</protein>
<reference evidence="3 4" key="1">
    <citation type="submission" date="2023-12" db="EMBL/GenBank/DDBJ databases">
        <title>A high-quality genome assembly for Dillenia turbinata (Dilleniales).</title>
        <authorList>
            <person name="Chanderbali A."/>
        </authorList>
    </citation>
    <scope>NUCLEOTIDE SEQUENCE [LARGE SCALE GENOMIC DNA]</scope>
    <source>
        <strain evidence="3">LSX21</strain>
        <tissue evidence="3">Leaf</tissue>
    </source>
</reference>